<organism evidence="2 3">
    <name type="scientific">Peredibacter starrii</name>
    <dbReference type="NCBI Taxonomy" id="28202"/>
    <lineage>
        <taxon>Bacteria</taxon>
        <taxon>Pseudomonadati</taxon>
        <taxon>Bdellovibrionota</taxon>
        <taxon>Bacteriovoracia</taxon>
        <taxon>Bacteriovoracales</taxon>
        <taxon>Bacteriovoracaceae</taxon>
        <taxon>Peredibacter</taxon>
    </lineage>
</organism>
<dbReference type="KEGG" id="psti:SOO65_01195"/>
<sequence length="506" mass="55816">MTVKSLRLTSTLFVSALSINSAMALPIDWTGVFGVDTHNISNTCRTSDAIGEAQKPLPGDATGTGVRTGTQALRNGDCGATFQTYTMRLNPNIIVNDGVTLKGELSSGYLRGGFAGDDSANNYDGSGNNAYFFTTPAQRSALNVNQMYMELYADTALVKIGRFARGFGMGMIFDDGRDPWDRFLTMYDGIDAEMKIGNFSVAPYYAKISSYNDTKNKPQGQPVGDFDVRELGLVAKYDNKNKDFIASILYAKRSSEAKNSLYNSTTDGSTPADAEIDRGKTDITIIDGFVSKKWNKFKVTAEAALMTGDYGQVYAKGDDSKISASSGVVDLKYDLNPKWDMGFLAGQASGDKGSSDKFEAAYMHPNFQIADLMFRYNYAAFNEGGKSIFDSSITNARFFKLYGNYKTDKWTWKGALIMANALETAKAGSPSYHHEENYRFDSDFKQDKNYGWEIDLGFDYRWNPNVTIGGYYGYWMVGDYYAFTNAAKELSLSNVHGGGLRATLEF</sequence>
<feature type="chain" id="PRO_5043601345" evidence="1">
    <location>
        <begin position="25"/>
        <end position="506"/>
    </location>
</feature>
<dbReference type="RefSeq" id="WP_321395666.1">
    <property type="nucleotide sequence ID" value="NZ_CP139487.1"/>
</dbReference>
<protein>
    <submittedName>
        <fullName evidence="2">Uncharacterized protein</fullName>
    </submittedName>
</protein>
<name>A0AAX4HQF9_9BACT</name>
<dbReference type="Proteomes" id="UP001324634">
    <property type="component" value="Chromosome"/>
</dbReference>
<dbReference type="EMBL" id="CP139487">
    <property type="protein sequence ID" value="WPU65356.1"/>
    <property type="molecule type" value="Genomic_DNA"/>
</dbReference>
<feature type="signal peptide" evidence="1">
    <location>
        <begin position="1"/>
        <end position="24"/>
    </location>
</feature>
<gene>
    <name evidence="2" type="ORF">SOO65_01195</name>
</gene>
<keyword evidence="1" id="KW-0732">Signal</keyword>
<proteinExistence type="predicted"/>
<accession>A0AAX4HQF9</accession>
<evidence type="ECO:0000313" key="2">
    <source>
        <dbReference type="EMBL" id="WPU65356.1"/>
    </source>
</evidence>
<keyword evidence="3" id="KW-1185">Reference proteome</keyword>
<dbReference type="AlphaFoldDB" id="A0AAX4HQF9"/>
<evidence type="ECO:0000256" key="1">
    <source>
        <dbReference type="SAM" id="SignalP"/>
    </source>
</evidence>
<reference evidence="2 3" key="1">
    <citation type="submission" date="2023-11" db="EMBL/GenBank/DDBJ databases">
        <title>Peredibacter starrii A3.12.</title>
        <authorList>
            <person name="Mitchell R.J."/>
        </authorList>
    </citation>
    <scope>NUCLEOTIDE SEQUENCE [LARGE SCALE GENOMIC DNA]</scope>
    <source>
        <strain evidence="2 3">A3.12</strain>
    </source>
</reference>
<evidence type="ECO:0000313" key="3">
    <source>
        <dbReference type="Proteomes" id="UP001324634"/>
    </source>
</evidence>